<feature type="compositionally biased region" description="Basic residues" evidence="1">
    <location>
        <begin position="284"/>
        <end position="299"/>
    </location>
</feature>
<comment type="caution">
    <text evidence="2">The sequence shown here is derived from an EMBL/GenBank/DDBJ whole genome shotgun (WGS) entry which is preliminary data.</text>
</comment>
<protein>
    <submittedName>
        <fullName evidence="2">Uncharacterized protein</fullName>
    </submittedName>
</protein>
<dbReference type="Proteomes" id="UP001281761">
    <property type="component" value="Unassembled WGS sequence"/>
</dbReference>
<gene>
    <name evidence="2" type="ORF">BLNAU_11962</name>
</gene>
<reference evidence="2 3" key="1">
    <citation type="journal article" date="2022" name="bioRxiv">
        <title>Genomics of Preaxostyla Flagellates Illuminates Evolutionary Transitions and the Path Towards Mitochondrial Loss.</title>
        <authorList>
            <person name="Novak L.V.F."/>
            <person name="Treitli S.C."/>
            <person name="Pyrih J."/>
            <person name="Halakuc P."/>
            <person name="Pipaliya S.V."/>
            <person name="Vacek V."/>
            <person name="Brzon O."/>
            <person name="Soukal P."/>
            <person name="Eme L."/>
            <person name="Dacks J.B."/>
            <person name="Karnkowska A."/>
            <person name="Elias M."/>
            <person name="Hampl V."/>
        </authorList>
    </citation>
    <scope>NUCLEOTIDE SEQUENCE [LARGE SCALE GENOMIC DNA]</scope>
    <source>
        <strain evidence="2">NAU3</strain>
        <tissue evidence="2">Gut</tissue>
    </source>
</reference>
<accession>A0ABQ9XM98</accession>
<feature type="region of interest" description="Disordered" evidence="1">
    <location>
        <begin position="280"/>
        <end position="299"/>
    </location>
</feature>
<feature type="region of interest" description="Disordered" evidence="1">
    <location>
        <begin position="16"/>
        <end position="41"/>
    </location>
</feature>
<evidence type="ECO:0000313" key="2">
    <source>
        <dbReference type="EMBL" id="KAK2953176.1"/>
    </source>
</evidence>
<proteinExistence type="predicted"/>
<name>A0ABQ9XM98_9EUKA</name>
<dbReference type="EMBL" id="JARBJD010000095">
    <property type="protein sequence ID" value="KAK2953176.1"/>
    <property type="molecule type" value="Genomic_DNA"/>
</dbReference>
<organism evidence="2 3">
    <name type="scientific">Blattamonas nauphoetae</name>
    <dbReference type="NCBI Taxonomy" id="2049346"/>
    <lineage>
        <taxon>Eukaryota</taxon>
        <taxon>Metamonada</taxon>
        <taxon>Preaxostyla</taxon>
        <taxon>Oxymonadida</taxon>
        <taxon>Blattamonas</taxon>
    </lineage>
</organism>
<evidence type="ECO:0000256" key="1">
    <source>
        <dbReference type="SAM" id="MobiDB-lite"/>
    </source>
</evidence>
<keyword evidence="3" id="KW-1185">Reference proteome</keyword>
<sequence>MRLKINWKRVKTENKKLAGQSSFLSPNDPVPPPKDPLLNPTSQEDTIIAMQRSLREKEAALKILLLELSGKGSEEKRKGLAMITENKRVEEERLQSGMKGHKRERTAEINAPQDDVTVLEEVRKCRQFPAAKPNSMDININPLQDRDPPDAVIQTEHLFLCSQNVSGWIHASQPKLLQDVSTIPKKEQLKTQVVSISPPTLICFVFLQASQTALVTLDEKNIVRTFEGASKSLFASFEALCAGPITAVCLCVPINMLVVATSDGMHKQHHALIQPLPTVDTPLRTRHSSHQPHGSHPHPPHTWLYLPRWYTPRKPQSAQKADWLCQPLGRSCHWPSLLSQPNSSLLTSATDYNRMKERSNVTGGGTPHPTALPQLSFSTRSIMSSSEVLVMDMVAIEGRAEESRWKEEENRDFMREMETFLSQATKEGVAFDFSLQIAVTDNKSNIS</sequence>
<evidence type="ECO:0000313" key="3">
    <source>
        <dbReference type="Proteomes" id="UP001281761"/>
    </source>
</evidence>